<evidence type="ECO:0000313" key="4">
    <source>
        <dbReference type="EMBL" id="ODP36489.1"/>
    </source>
</evidence>
<feature type="domain" description="Carrier" evidence="3">
    <location>
        <begin position="1"/>
        <end position="79"/>
    </location>
</feature>
<proteinExistence type="predicted"/>
<dbReference type="AlphaFoldDB" id="A0A1E3LRW6"/>
<dbReference type="RefSeq" id="WP_069321755.1">
    <property type="nucleotide sequence ID" value="NZ_MDDS01000068.1"/>
</dbReference>
<comment type="caution">
    <text evidence="4">The sequence shown here is derived from an EMBL/GenBank/DDBJ whole genome shotgun (WGS) entry which is preliminary data.</text>
</comment>
<sequence>MSTADQVMTIIAKQLKRDPSSVTLDLDLQEAGFESLDVIETVFEIEDQWDIDINFNANTASMEQFRTVADVVRLVDEAIAAKGAV</sequence>
<dbReference type="STRING" id="1888892.BFL28_05745"/>
<evidence type="ECO:0000256" key="2">
    <source>
        <dbReference type="ARBA" id="ARBA00022553"/>
    </source>
</evidence>
<dbReference type="Proteomes" id="UP000094487">
    <property type="component" value="Unassembled WGS sequence"/>
</dbReference>
<dbReference type="SUPFAM" id="SSF47336">
    <property type="entry name" value="ACP-like"/>
    <property type="match status" value="1"/>
</dbReference>
<dbReference type="InterPro" id="IPR006162">
    <property type="entry name" value="Ppantetheine_attach_site"/>
</dbReference>
<dbReference type="InterPro" id="IPR036736">
    <property type="entry name" value="ACP-like_sf"/>
</dbReference>
<dbReference type="Gene3D" id="1.10.1200.10">
    <property type="entry name" value="ACP-like"/>
    <property type="match status" value="1"/>
</dbReference>
<evidence type="ECO:0000313" key="5">
    <source>
        <dbReference type="Proteomes" id="UP000094487"/>
    </source>
</evidence>
<evidence type="ECO:0000256" key="1">
    <source>
        <dbReference type="ARBA" id="ARBA00022450"/>
    </source>
</evidence>
<keyword evidence="5" id="KW-1185">Reference proteome</keyword>
<keyword evidence="2" id="KW-0597">Phosphoprotein</keyword>
<dbReference type="InterPro" id="IPR009081">
    <property type="entry name" value="PP-bd_ACP"/>
</dbReference>
<keyword evidence="1" id="KW-0596">Phosphopantetheine</keyword>
<dbReference type="EMBL" id="MDDS01000068">
    <property type="protein sequence ID" value="ODP36489.1"/>
    <property type="molecule type" value="Genomic_DNA"/>
</dbReference>
<dbReference type="Pfam" id="PF00550">
    <property type="entry name" value="PP-binding"/>
    <property type="match status" value="1"/>
</dbReference>
<accession>A0A1E3LRW6</accession>
<protein>
    <recommendedName>
        <fullName evidence="3">Carrier domain-containing protein</fullName>
    </recommendedName>
</protein>
<organism evidence="4 5">
    <name type="scientific">Sphingomonas turrisvirgatae</name>
    <dbReference type="NCBI Taxonomy" id="1888892"/>
    <lineage>
        <taxon>Bacteria</taxon>
        <taxon>Pseudomonadati</taxon>
        <taxon>Pseudomonadota</taxon>
        <taxon>Alphaproteobacteria</taxon>
        <taxon>Sphingomonadales</taxon>
        <taxon>Sphingomonadaceae</taxon>
        <taxon>Sphingomonas</taxon>
    </lineage>
</organism>
<evidence type="ECO:0000259" key="3">
    <source>
        <dbReference type="PROSITE" id="PS50075"/>
    </source>
</evidence>
<dbReference type="PROSITE" id="PS50075">
    <property type="entry name" value="CARRIER"/>
    <property type="match status" value="1"/>
</dbReference>
<name>A0A1E3LRW6_9SPHN</name>
<gene>
    <name evidence="4" type="ORF">BFL28_05745</name>
</gene>
<dbReference type="PROSITE" id="PS00012">
    <property type="entry name" value="PHOSPHOPANTETHEINE"/>
    <property type="match status" value="1"/>
</dbReference>
<reference evidence="4 5" key="1">
    <citation type="submission" date="2016-08" db="EMBL/GenBank/DDBJ databases">
        <title>Draft genome of the agarase producing Sphingomonas sp. MCT13.</title>
        <authorList>
            <person name="D'Andrea M.M."/>
            <person name="Rossolini G.M."/>
            <person name="Thaller M.C."/>
        </authorList>
    </citation>
    <scope>NUCLEOTIDE SEQUENCE [LARGE SCALE GENOMIC DNA]</scope>
    <source>
        <strain evidence="4 5">MCT13</strain>
    </source>
</reference>